<proteinExistence type="predicted"/>
<dbReference type="SUPFAM" id="SSF51261">
    <property type="entry name" value="Duplicated hybrid motif"/>
    <property type="match status" value="1"/>
</dbReference>
<dbReference type="RefSeq" id="WP_073044347.1">
    <property type="nucleotide sequence ID" value="NZ_FQUO01000010.1"/>
</dbReference>
<evidence type="ECO:0000313" key="3">
    <source>
        <dbReference type="Proteomes" id="UP000184368"/>
    </source>
</evidence>
<feature type="domain" description="M23ase beta-sheet core" evidence="1">
    <location>
        <begin position="132"/>
        <end position="230"/>
    </location>
</feature>
<keyword evidence="3" id="KW-1185">Reference proteome</keyword>
<dbReference type="PANTHER" id="PTHR21666">
    <property type="entry name" value="PEPTIDASE-RELATED"/>
    <property type="match status" value="1"/>
</dbReference>
<reference evidence="2 3" key="1">
    <citation type="submission" date="2016-11" db="EMBL/GenBank/DDBJ databases">
        <authorList>
            <person name="Jaros S."/>
            <person name="Januszkiewicz K."/>
            <person name="Wedrychowicz H."/>
        </authorList>
    </citation>
    <scope>NUCLEOTIDE SEQUENCE [LARGE SCALE GENOMIC DNA]</scope>
    <source>
        <strain evidence="2 3">DSM 26897</strain>
    </source>
</reference>
<protein>
    <submittedName>
        <fullName evidence="2">Peptidase family M23</fullName>
    </submittedName>
</protein>
<evidence type="ECO:0000313" key="2">
    <source>
        <dbReference type="EMBL" id="SHF64587.1"/>
    </source>
</evidence>
<dbReference type="InterPro" id="IPR050570">
    <property type="entry name" value="Cell_wall_metabolism_enzyme"/>
</dbReference>
<dbReference type="Gene3D" id="2.70.70.10">
    <property type="entry name" value="Glucose Permease (Domain IIA)"/>
    <property type="match status" value="1"/>
</dbReference>
<gene>
    <name evidence="2" type="ORF">SAMN05444008_110170</name>
</gene>
<dbReference type="OrthoDB" id="9801052at2"/>
<dbReference type="PANTHER" id="PTHR21666:SF270">
    <property type="entry name" value="MUREIN HYDROLASE ACTIVATOR ENVC"/>
    <property type="match status" value="1"/>
</dbReference>
<evidence type="ECO:0000259" key="1">
    <source>
        <dbReference type="Pfam" id="PF01551"/>
    </source>
</evidence>
<dbReference type="STRING" id="1302690.BUE76_20630"/>
<dbReference type="GO" id="GO:0004222">
    <property type="term" value="F:metalloendopeptidase activity"/>
    <property type="evidence" value="ECO:0007669"/>
    <property type="project" value="TreeGrafter"/>
</dbReference>
<dbReference type="EMBL" id="FQUO01000010">
    <property type="protein sequence ID" value="SHF64587.1"/>
    <property type="molecule type" value="Genomic_DNA"/>
</dbReference>
<dbReference type="Proteomes" id="UP000184368">
    <property type="component" value="Unassembled WGS sequence"/>
</dbReference>
<accession>A0A1M5DCA8</accession>
<dbReference type="Pfam" id="PF01551">
    <property type="entry name" value="Peptidase_M23"/>
    <property type="match status" value="1"/>
</dbReference>
<dbReference type="InterPro" id="IPR016047">
    <property type="entry name" value="M23ase_b-sheet_dom"/>
</dbReference>
<name>A0A1M5DCA8_9BACT</name>
<dbReference type="CDD" id="cd12797">
    <property type="entry name" value="M23_peptidase"/>
    <property type="match status" value="1"/>
</dbReference>
<dbReference type="AlphaFoldDB" id="A0A1M5DCA8"/>
<dbReference type="InterPro" id="IPR011055">
    <property type="entry name" value="Dup_hybrid_motif"/>
</dbReference>
<organism evidence="2 3">
    <name type="scientific">Cnuella takakiae</name>
    <dbReference type="NCBI Taxonomy" id="1302690"/>
    <lineage>
        <taxon>Bacteria</taxon>
        <taxon>Pseudomonadati</taxon>
        <taxon>Bacteroidota</taxon>
        <taxon>Chitinophagia</taxon>
        <taxon>Chitinophagales</taxon>
        <taxon>Chitinophagaceae</taxon>
        <taxon>Cnuella</taxon>
    </lineage>
</organism>
<sequence>MSMQLNQVLSNHAAFHPVVPFNPSRDQLVQLDLTANNRGISAETLSNTTTFGTYINQQLELAGARYGISPYGEHRTIYDRTELYNTGHLQAVQPNLKQGYSDSYIQTDVLVQEERTGTFGAANEHESPVRRLHLGVDIWGPLHTHVMAPLDGIVHSFGFHHEPGHYGAVIILVHRLEGMSFYTLYGHLSYGSIMNLREGQYIEQGDVFAEFGMPRDNGGCPPHLHFQIIQDMAGWHGDYPGVCAFDERDAWMANSPDPELMLNMSGSVVRSVAA</sequence>